<keyword evidence="4" id="KW-0694">RNA-binding</keyword>
<dbReference type="RefSeq" id="XP_046048882.1">
    <property type="nucleotide sequence ID" value="XM_046190273.1"/>
</dbReference>
<dbReference type="GeneID" id="70220227"/>
<gene>
    <name evidence="8" type="ORF">BKA55DRAFT_540496</name>
</gene>
<feature type="compositionally biased region" description="Polar residues" evidence="6">
    <location>
        <begin position="68"/>
        <end position="79"/>
    </location>
</feature>
<dbReference type="SMART" id="SM00322">
    <property type="entry name" value="KH"/>
    <property type="match status" value="1"/>
</dbReference>
<dbReference type="Pfam" id="PF16275">
    <property type="entry name" value="SF1-HH"/>
    <property type="match status" value="1"/>
</dbReference>
<comment type="caution">
    <text evidence="8">The sequence shown here is derived from an EMBL/GenBank/DDBJ whole genome shotgun (WGS) entry which is preliminary data.</text>
</comment>
<evidence type="ECO:0000256" key="5">
    <source>
        <dbReference type="RuleBase" id="RU367126"/>
    </source>
</evidence>
<dbReference type="GO" id="GO:0003729">
    <property type="term" value="F:mRNA binding"/>
    <property type="evidence" value="ECO:0007669"/>
    <property type="project" value="TreeGrafter"/>
</dbReference>
<evidence type="ECO:0000313" key="8">
    <source>
        <dbReference type="EMBL" id="KAH7249087.1"/>
    </source>
</evidence>
<dbReference type="AlphaFoldDB" id="A0A9P9K4J8"/>
<comment type="similarity">
    <text evidence="5">Belongs to the BBP/SF1 family.</text>
</comment>
<dbReference type="GO" id="GO:0000398">
    <property type="term" value="P:mRNA splicing, via spliceosome"/>
    <property type="evidence" value="ECO:0007669"/>
    <property type="project" value="UniProtKB-UniRule"/>
</dbReference>
<dbReference type="GO" id="GO:0008270">
    <property type="term" value="F:zinc ion binding"/>
    <property type="evidence" value="ECO:0007669"/>
    <property type="project" value="UniProtKB-UniRule"/>
</dbReference>
<feature type="region of interest" description="Disordered" evidence="6">
    <location>
        <begin position="67"/>
        <end position="110"/>
    </location>
</feature>
<dbReference type="GO" id="GO:0005681">
    <property type="term" value="C:spliceosomal complex"/>
    <property type="evidence" value="ECO:0007669"/>
    <property type="project" value="UniProtKB-KW"/>
</dbReference>
<keyword evidence="5" id="KW-0747">Spliceosome</keyword>
<dbReference type="Proteomes" id="UP000720189">
    <property type="component" value="Unassembled WGS sequence"/>
</dbReference>
<dbReference type="OrthoDB" id="6777263at2759"/>
<dbReference type="InterPro" id="IPR032570">
    <property type="entry name" value="SF1-HH"/>
</dbReference>
<evidence type="ECO:0000259" key="7">
    <source>
        <dbReference type="SMART" id="SM00322"/>
    </source>
</evidence>
<keyword evidence="1 5" id="KW-0479">Metal-binding</keyword>
<dbReference type="PANTHER" id="PTHR11208">
    <property type="entry name" value="RNA-BINDING PROTEIN RELATED"/>
    <property type="match status" value="1"/>
</dbReference>
<keyword evidence="9" id="KW-1185">Reference proteome</keyword>
<proteinExistence type="inferred from homology"/>
<dbReference type="Gene3D" id="6.10.140.1790">
    <property type="match status" value="1"/>
</dbReference>
<dbReference type="InterPro" id="IPR004087">
    <property type="entry name" value="KH_dom"/>
</dbReference>
<reference evidence="8" key="1">
    <citation type="journal article" date="2021" name="Nat. Commun.">
        <title>Genetic determinants of endophytism in the Arabidopsis root mycobiome.</title>
        <authorList>
            <person name="Mesny F."/>
            <person name="Miyauchi S."/>
            <person name="Thiergart T."/>
            <person name="Pickel B."/>
            <person name="Atanasova L."/>
            <person name="Karlsson M."/>
            <person name="Huettel B."/>
            <person name="Barry K.W."/>
            <person name="Haridas S."/>
            <person name="Chen C."/>
            <person name="Bauer D."/>
            <person name="Andreopoulos W."/>
            <person name="Pangilinan J."/>
            <person name="LaButti K."/>
            <person name="Riley R."/>
            <person name="Lipzen A."/>
            <person name="Clum A."/>
            <person name="Drula E."/>
            <person name="Henrissat B."/>
            <person name="Kohler A."/>
            <person name="Grigoriev I.V."/>
            <person name="Martin F.M."/>
            <person name="Hacquard S."/>
        </authorList>
    </citation>
    <scope>NUCLEOTIDE SEQUENCE</scope>
    <source>
        <strain evidence="8">MPI-CAGE-AT-0023</strain>
    </source>
</reference>
<evidence type="ECO:0000313" key="9">
    <source>
        <dbReference type="Proteomes" id="UP000720189"/>
    </source>
</evidence>
<dbReference type="InterPro" id="IPR047086">
    <property type="entry name" value="SF1-HH_sf"/>
</dbReference>
<keyword evidence="5" id="KW-0508">mRNA splicing</keyword>
<evidence type="ECO:0000256" key="3">
    <source>
        <dbReference type="ARBA" id="ARBA00022833"/>
    </source>
</evidence>
<keyword evidence="2 5" id="KW-0863">Zinc-finger</keyword>
<dbReference type="InterPro" id="IPR036612">
    <property type="entry name" value="KH_dom_type_1_sf"/>
</dbReference>
<dbReference type="EMBL" id="JAGMUX010000009">
    <property type="protein sequence ID" value="KAH7249087.1"/>
    <property type="molecule type" value="Genomic_DNA"/>
</dbReference>
<dbReference type="PANTHER" id="PTHR11208:SF45">
    <property type="entry name" value="SPLICING FACTOR 1"/>
    <property type="match status" value="1"/>
</dbReference>
<evidence type="ECO:0000256" key="6">
    <source>
        <dbReference type="SAM" id="MobiDB-lite"/>
    </source>
</evidence>
<dbReference type="Pfam" id="PF22675">
    <property type="entry name" value="KH-I_KHDC4-BBP"/>
    <property type="match status" value="1"/>
</dbReference>
<dbReference type="SUPFAM" id="SSF54791">
    <property type="entry name" value="Eukaryotic type KH-domain (KH-domain type I)"/>
    <property type="match status" value="1"/>
</dbReference>
<evidence type="ECO:0000256" key="2">
    <source>
        <dbReference type="ARBA" id="ARBA00022771"/>
    </source>
</evidence>
<evidence type="ECO:0000256" key="1">
    <source>
        <dbReference type="ARBA" id="ARBA00022723"/>
    </source>
</evidence>
<evidence type="ECO:0000256" key="4">
    <source>
        <dbReference type="ARBA" id="ARBA00022884"/>
    </source>
</evidence>
<keyword evidence="5" id="KW-0539">Nucleus</keyword>
<dbReference type="InterPro" id="IPR055256">
    <property type="entry name" value="KH_1_KHDC4/BBP-like"/>
</dbReference>
<dbReference type="InterPro" id="IPR045071">
    <property type="entry name" value="BBP-like"/>
</dbReference>
<dbReference type="GO" id="GO:0048024">
    <property type="term" value="P:regulation of mRNA splicing, via spliceosome"/>
    <property type="evidence" value="ECO:0007669"/>
    <property type="project" value="TreeGrafter"/>
</dbReference>
<accession>A0A9P9K4J8</accession>
<protein>
    <recommendedName>
        <fullName evidence="5">Branchpoint-bridging protein</fullName>
    </recommendedName>
</protein>
<keyword evidence="5" id="KW-0507">mRNA processing</keyword>
<sequence length="232" mass="26485">MSTKNYDYIPKSMSSKRQRANRWHSEASCAPTGFVTSIRSPMTSEQLNAYIVGFRIAEITDKLRTNDLNHTTGTSTRCLSPTPEYDNTGKRTNTRKQRYRKQLERERESNRCRLPSRQYRRTDHHMTTVGRETFTDKIYLPVADSPHVRFIGQILGPRGSSLKAINNQSGANVIRGKGSVKEREATGTRRATANDCREPLHCFITADSRFKVDQAKRAIQDVIGNSHYDTRS</sequence>
<feature type="compositionally biased region" description="Basic and acidic residues" evidence="6">
    <location>
        <begin position="101"/>
        <end position="110"/>
    </location>
</feature>
<comment type="subcellular location">
    <subcellularLocation>
        <location evidence="5">Nucleus</location>
    </subcellularLocation>
</comment>
<dbReference type="GO" id="GO:0045131">
    <property type="term" value="F:pre-mRNA branch point binding"/>
    <property type="evidence" value="ECO:0007669"/>
    <property type="project" value="UniProtKB-UniRule"/>
</dbReference>
<keyword evidence="3 5" id="KW-0862">Zinc</keyword>
<organism evidence="8 9">
    <name type="scientific">Fusarium redolens</name>
    <dbReference type="NCBI Taxonomy" id="48865"/>
    <lineage>
        <taxon>Eukaryota</taxon>
        <taxon>Fungi</taxon>
        <taxon>Dikarya</taxon>
        <taxon>Ascomycota</taxon>
        <taxon>Pezizomycotina</taxon>
        <taxon>Sordariomycetes</taxon>
        <taxon>Hypocreomycetidae</taxon>
        <taxon>Hypocreales</taxon>
        <taxon>Nectriaceae</taxon>
        <taxon>Fusarium</taxon>
        <taxon>Fusarium redolens species complex</taxon>
    </lineage>
</organism>
<feature type="domain" description="K Homology" evidence="7">
    <location>
        <begin position="132"/>
        <end position="224"/>
    </location>
</feature>
<comment type="function">
    <text evidence="5">Necessary for the splicing of pre-mRNA. Has a role in the recognition of the branch site (5'-UACUAAC-3'), the pyrimidine tract and the 3'-splice site at the 3'-end of introns.</text>
</comment>
<dbReference type="Gene3D" id="3.30.1370.10">
    <property type="entry name" value="K Homology domain, type 1"/>
    <property type="match status" value="1"/>
</dbReference>
<name>A0A9P9K4J8_FUSRE</name>